<dbReference type="AlphaFoldDB" id="A0AB39H940"/>
<dbReference type="Gene3D" id="3.30.70.1450">
    <property type="entry name" value="Regulator of K+ conductance, C-terminal domain"/>
    <property type="match status" value="2"/>
</dbReference>
<feature type="transmembrane region" description="Helical" evidence="7">
    <location>
        <begin position="470"/>
        <end position="487"/>
    </location>
</feature>
<keyword evidence="2" id="KW-0813">Transport</keyword>
<evidence type="ECO:0000256" key="2">
    <source>
        <dbReference type="ARBA" id="ARBA00022448"/>
    </source>
</evidence>
<evidence type="ECO:0000313" key="9">
    <source>
        <dbReference type="EMBL" id="XDK24866.1"/>
    </source>
</evidence>
<dbReference type="InterPro" id="IPR006037">
    <property type="entry name" value="RCK_C"/>
</dbReference>
<dbReference type="InterPro" id="IPR036721">
    <property type="entry name" value="RCK_C_sf"/>
</dbReference>
<evidence type="ECO:0000256" key="3">
    <source>
        <dbReference type="ARBA" id="ARBA00022692"/>
    </source>
</evidence>
<feature type="domain" description="RCK C-terminal" evidence="8">
    <location>
        <begin position="284"/>
        <end position="370"/>
    </location>
</feature>
<dbReference type="Pfam" id="PF03600">
    <property type="entry name" value="CitMHS"/>
    <property type="match status" value="1"/>
</dbReference>
<evidence type="ECO:0000256" key="7">
    <source>
        <dbReference type="SAM" id="Phobius"/>
    </source>
</evidence>
<dbReference type="GO" id="GO:0006813">
    <property type="term" value="P:potassium ion transport"/>
    <property type="evidence" value="ECO:0007669"/>
    <property type="project" value="InterPro"/>
</dbReference>
<dbReference type="InterPro" id="IPR004680">
    <property type="entry name" value="Cit_transptr-like_dom"/>
</dbReference>
<comment type="subcellular location">
    <subcellularLocation>
        <location evidence="1">Membrane</location>
        <topology evidence="1">Multi-pass membrane protein</topology>
    </subcellularLocation>
</comment>
<evidence type="ECO:0000256" key="6">
    <source>
        <dbReference type="ARBA" id="ARBA00023136"/>
    </source>
</evidence>
<dbReference type="RefSeq" id="WP_306101997.1">
    <property type="nucleotide sequence ID" value="NZ_CP162601.1"/>
</dbReference>
<feature type="transmembrane region" description="Helical" evidence="7">
    <location>
        <begin position="493"/>
        <end position="510"/>
    </location>
</feature>
<dbReference type="PANTHER" id="PTHR43652">
    <property type="entry name" value="BASIC AMINO ACID ANTIPORTER YFCC-RELATED"/>
    <property type="match status" value="1"/>
</dbReference>
<feature type="transmembrane region" description="Helical" evidence="7">
    <location>
        <begin position="555"/>
        <end position="575"/>
    </location>
</feature>
<gene>
    <name evidence="9" type="ORF">AB0763_11950</name>
</gene>
<dbReference type="EMBL" id="CP162601">
    <property type="protein sequence ID" value="XDK24866.1"/>
    <property type="molecule type" value="Genomic_DNA"/>
</dbReference>
<feature type="transmembrane region" description="Helical" evidence="7">
    <location>
        <begin position="132"/>
        <end position="157"/>
    </location>
</feature>
<keyword evidence="5 7" id="KW-1133">Transmembrane helix</keyword>
<evidence type="ECO:0000256" key="1">
    <source>
        <dbReference type="ARBA" id="ARBA00004141"/>
    </source>
</evidence>
<dbReference type="Pfam" id="PF02080">
    <property type="entry name" value="TrkA_C"/>
    <property type="match status" value="2"/>
</dbReference>
<evidence type="ECO:0000256" key="4">
    <source>
        <dbReference type="ARBA" id="ARBA00022737"/>
    </source>
</evidence>
<keyword evidence="6 7" id="KW-0472">Membrane</keyword>
<reference evidence="9" key="1">
    <citation type="submission" date="2024-07" db="EMBL/GenBank/DDBJ databases">
        <title>Genome Analysis of a Potential Novel Vibrio Species Secreting pH- and Thermo-stable Alginate Lyase and its Application in Producing Alginate Oligosaccharides.</title>
        <authorList>
            <person name="Huang H."/>
            <person name="Bao K."/>
        </authorList>
    </citation>
    <scope>NUCLEOTIDE SEQUENCE</scope>
    <source>
        <strain evidence="9">HB236076</strain>
    </source>
</reference>
<proteinExistence type="predicted"/>
<feature type="transmembrane region" description="Helical" evidence="7">
    <location>
        <begin position="387"/>
        <end position="420"/>
    </location>
</feature>
<dbReference type="PROSITE" id="PS51202">
    <property type="entry name" value="RCK_C"/>
    <property type="match status" value="2"/>
</dbReference>
<feature type="transmembrane region" description="Helical" evidence="7">
    <location>
        <begin position="169"/>
        <end position="192"/>
    </location>
</feature>
<dbReference type="InterPro" id="IPR051679">
    <property type="entry name" value="DASS-Related_Transporters"/>
</dbReference>
<dbReference type="GO" id="GO:0008324">
    <property type="term" value="F:monoatomic cation transmembrane transporter activity"/>
    <property type="evidence" value="ECO:0007669"/>
    <property type="project" value="InterPro"/>
</dbReference>
<dbReference type="GO" id="GO:0005886">
    <property type="term" value="C:plasma membrane"/>
    <property type="evidence" value="ECO:0007669"/>
    <property type="project" value="TreeGrafter"/>
</dbReference>
<feature type="domain" description="RCK C-terminal" evidence="8">
    <location>
        <begin position="196"/>
        <end position="282"/>
    </location>
</feature>
<feature type="transmembrane region" description="Helical" evidence="7">
    <location>
        <begin position="54"/>
        <end position="72"/>
    </location>
</feature>
<dbReference type="SUPFAM" id="SSF116726">
    <property type="entry name" value="TrkA C-terminal domain-like"/>
    <property type="match status" value="2"/>
</dbReference>
<keyword evidence="4" id="KW-0677">Repeat</keyword>
<dbReference type="KEGG" id="vih:AB0763_11950"/>
<name>A0AB39H940_9VIBR</name>
<organism evidence="9">
    <name type="scientific">Vibrio sp. HB236076</name>
    <dbReference type="NCBI Taxonomy" id="3232307"/>
    <lineage>
        <taxon>Bacteria</taxon>
        <taxon>Pseudomonadati</taxon>
        <taxon>Pseudomonadota</taxon>
        <taxon>Gammaproteobacteria</taxon>
        <taxon>Vibrionales</taxon>
        <taxon>Vibrionaceae</taxon>
        <taxon>Vibrio</taxon>
    </lineage>
</organism>
<evidence type="ECO:0000259" key="8">
    <source>
        <dbReference type="PROSITE" id="PS51202"/>
    </source>
</evidence>
<feature type="transmembrane region" description="Helical" evidence="7">
    <location>
        <begin position="517"/>
        <end position="535"/>
    </location>
</feature>
<sequence length="577" mass="62612">MLGAYASYFVLTLFALTIVGLIRYQNHPERVFGVLMLILIATNLVTQQQVVASFANPGLLTLILLMVCSLALEKTKLLRLVAGYVIQKSYNATWLRLYLLTTLSSAVLNNTAVVSTMLAPIRNNPHHPASRLLLPLSYAAILGGTLTLVGTSTNLIVNSMALDAGLPGLHFFDFTLVGACLVTFVGILLFGLSRFLPSYKVITTNPTDYFIDAKVQEGSELIGKTIEANGLRNLESLFLVEILREGHLISPVSPTEVLKAEDRLIFSGDIKKVTLLNQFDGLALFAYENGLPIDNLTEVVVRPESILAGKTLKKAGFRALFDAAVVALRRDGEAISGKLGEQVLRPGDYLVLAVGEDFKSRRNINKNFFLISGVTPDHMLKGKQEKLAIGGFFLAIAAAALGWVPLFQGMLLLLGLLLVSGCLQTNEVLQRLPTQIWLIISSALLLSQALENSQALDGLKQWIAAHPQSFTPFTALVVVYLLTWVFTELVTNNAAAALAFPIAYGLASSLGADLHSFILVVAFGASASFVSPYGYQTNLMVYNAGQYRIQDYVKVGLPISLLYGVTVISAISYFYGV</sequence>
<keyword evidence="3 7" id="KW-0812">Transmembrane</keyword>
<feature type="transmembrane region" description="Helical" evidence="7">
    <location>
        <begin position="6"/>
        <end position="24"/>
    </location>
</feature>
<dbReference type="PANTHER" id="PTHR43652:SF2">
    <property type="entry name" value="BASIC AMINO ACID ANTIPORTER YFCC-RELATED"/>
    <property type="match status" value="1"/>
</dbReference>
<protein>
    <submittedName>
        <fullName evidence="9">SLC13 family permease</fullName>
    </submittedName>
</protein>
<evidence type="ECO:0000256" key="5">
    <source>
        <dbReference type="ARBA" id="ARBA00022989"/>
    </source>
</evidence>
<accession>A0AB39H940</accession>